<evidence type="ECO:0000259" key="1">
    <source>
        <dbReference type="Pfam" id="PF00561"/>
    </source>
</evidence>
<name>A0ABN8KPA3_9BACI</name>
<dbReference type="Proteomes" id="UP000838308">
    <property type="component" value="Unassembled WGS sequence"/>
</dbReference>
<dbReference type="EC" id="3.-.-.-" evidence="2"/>
<protein>
    <submittedName>
        <fullName evidence="2">AB hydrolase superfamily protein YvaM</fullName>
        <ecNumber evidence="2">3.-.-.-</ecNumber>
    </submittedName>
</protein>
<feature type="domain" description="AB hydrolase-1" evidence="1">
    <location>
        <begin position="21"/>
        <end position="227"/>
    </location>
</feature>
<proteinExistence type="predicted"/>
<dbReference type="GO" id="GO:0016787">
    <property type="term" value="F:hydrolase activity"/>
    <property type="evidence" value="ECO:0007669"/>
    <property type="project" value="UniProtKB-KW"/>
</dbReference>
<dbReference type="PANTHER" id="PTHR43798:SF33">
    <property type="entry name" value="HYDROLASE, PUTATIVE (AFU_ORTHOLOGUE AFUA_2G14860)-RELATED"/>
    <property type="match status" value="1"/>
</dbReference>
<dbReference type="SUPFAM" id="SSF53474">
    <property type="entry name" value="alpha/beta-Hydrolases"/>
    <property type="match status" value="1"/>
</dbReference>
<organism evidence="2 3">
    <name type="scientific">Neobacillus rhizosphaerae</name>
    <dbReference type="NCBI Taxonomy" id="2880965"/>
    <lineage>
        <taxon>Bacteria</taxon>
        <taxon>Bacillati</taxon>
        <taxon>Bacillota</taxon>
        <taxon>Bacilli</taxon>
        <taxon>Bacillales</taxon>
        <taxon>Bacillaceae</taxon>
        <taxon>Neobacillus</taxon>
    </lineage>
</organism>
<dbReference type="InterPro" id="IPR050266">
    <property type="entry name" value="AB_hydrolase_sf"/>
</dbReference>
<reference evidence="2" key="1">
    <citation type="submission" date="2022-04" db="EMBL/GenBank/DDBJ databases">
        <authorList>
            <person name="Criscuolo A."/>
        </authorList>
    </citation>
    <scope>NUCLEOTIDE SEQUENCE</scope>
    <source>
        <strain evidence="2">CIP111895</strain>
    </source>
</reference>
<comment type="caution">
    <text evidence="2">The sequence shown here is derived from an EMBL/GenBank/DDBJ whole genome shotgun (WGS) entry which is preliminary data.</text>
</comment>
<keyword evidence="2" id="KW-0378">Hydrolase</keyword>
<evidence type="ECO:0000313" key="3">
    <source>
        <dbReference type="Proteomes" id="UP000838308"/>
    </source>
</evidence>
<keyword evidence="3" id="KW-1185">Reference proteome</keyword>
<accession>A0ABN8KPA3</accession>
<dbReference type="RefSeq" id="WP_248734400.1">
    <property type="nucleotide sequence ID" value="NZ_CALBWS010000005.1"/>
</dbReference>
<dbReference type="Pfam" id="PF00561">
    <property type="entry name" value="Abhydrolase_1"/>
    <property type="match status" value="1"/>
</dbReference>
<dbReference type="InterPro" id="IPR029058">
    <property type="entry name" value="AB_hydrolase_fold"/>
</dbReference>
<dbReference type="InterPro" id="IPR000073">
    <property type="entry name" value="AB_hydrolase_1"/>
</dbReference>
<sequence length="265" mass="30333">MPMLDVYGISLYYTVKGEGVPIIFIHPPLLTSANFMYQLEELSQTCKVITFDMRGHGRSPYSNQAVTYPLIVEDIRHLLDHLGVKKAFICGYSTGGSILLEFLLTYPDRALGGIVVSGLSEVKDKYLTRRISLAIKLANARTLSLLALSVSWSNSNSRESFRKILKEALKGEARNIEQYYRYCLQFNCTNQLQKIDHPILLVFGAKDKSFHYYANLLHEKLPRNELMFMKNEKHQIPTKAAVELNRMINQFIQKHDQVGNSIKTR</sequence>
<gene>
    <name evidence="2" type="primary">yvaM</name>
    <name evidence="2" type="ORF">BACCIP111895_01219</name>
</gene>
<dbReference type="Gene3D" id="3.40.50.1820">
    <property type="entry name" value="alpha/beta hydrolase"/>
    <property type="match status" value="1"/>
</dbReference>
<evidence type="ECO:0000313" key="2">
    <source>
        <dbReference type="EMBL" id="CAH2714065.1"/>
    </source>
</evidence>
<dbReference type="PANTHER" id="PTHR43798">
    <property type="entry name" value="MONOACYLGLYCEROL LIPASE"/>
    <property type="match status" value="1"/>
</dbReference>
<dbReference type="EMBL" id="CALBWS010000005">
    <property type="protein sequence ID" value="CAH2714065.1"/>
    <property type="molecule type" value="Genomic_DNA"/>
</dbReference>